<proteinExistence type="predicted"/>
<reference evidence="2 3" key="1">
    <citation type="journal article" date="2020" name="Microb. Ecol.">
        <title>Ecogenomics of the Marine Benthic Filamentous Cyanobacterium Adonisia.</title>
        <authorList>
            <person name="Walter J.M."/>
            <person name="Coutinho F.H."/>
            <person name="Leomil L."/>
            <person name="Hargreaves P.I."/>
            <person name="Campeao M.E."/>
            <person name="Vieira V.V."/>
            <person name="Silva B.S."/>
            <person name="Fistarol G.O."/>
            <person name="Salomon P.S."/>
            <person name="Sawabe T."/>
            <person name="Mino S."/>
            <person name="Hosokawa M."/>
            <person name="Miyashita H."/>
            <person name="Maruyama F."/>
            <person name="van Verk M.C."/>
            <person name="Dutilh B.E."/>
            <person name="Thompson C.C."/>
            <person name="Thompson F.L."/>
        </authorList>
    </citation>
    <scope>NUCLEOTIDE SEQUENCE [LARGE SCALE GENOMIC DNA]</scope>
    <source>
        <strain evidence="2 3">CCMR0082</strain>
    </source>
</reference>
<gene>
    <name evidence="2" type="ORF">D0962_23335</name>
</gene>
<dbReference type="EMBL" id="QZCE01000002">
    <property type="protein sequence ID" value="NEZ65653.1"/>
    <property type="molecule type" value="Genomic_DNA"/>
</dbReference>
<dbReference type="AlphaFoldDB" id="A0A6M0SC46"/>
<dbReference type="Gene3D" id="1.10.150.320">
    <property type="entry name" value="Photosystem II 12 kDa extrinsic protein"/>
    <property type="match status" value="1"/>
</dbReference>
<evidence type="ECO:0000313" key="3">
    <source>
        <dbReference type="Proteomes" id="UP000473574"/>
    </source>
</evidence>
<protein>
    <submittedName>
        <fullName evidence="2">Uncharacterized protein</fullName>
    </submittedName>
</protein>
<feature type="compositionally biased region" description="Acidic residues" evidence="1">
    <location>
        <begin position="123"/>
        <end position="142"/>
    </location>
</feature>
<name>A0A6M0SC46_9CYAN</name>
<organism evidence="2 3">
    <name type="scientific">Adonisia turfae CCMR0082</name>
    <dbReference type="NCBI Taxonomy" id="2304604"/>
    <lineage>
        <taxon>Bacteria</taxon>
        <taxon>Bacillati</taxon>
        <taxon>Cyanobacteriota</taxon>
        <taxon>Adonisia</taxon>
        <taxon>Adonisia turfae</taxon>
    </lineage>
</organism>
<evidence type="ECO:0000256" key="1">
    <source>
        <dbReference type="SAM" id="MobiDB-lite"/>
    </source>
</evidence>
<evidence type="ECO:0000313" key="2">
    <source>
        <dbReference type="EMBL" id="NEZ65653.1"/>
    </source>
</evidence>
<dbReference type="Proteomes" id="UP000473574">
    <property type="component" value="Unassembled WGS sequence"/>
</dbReference>
<feature type="region of interest" description="Disordered" evidence="1">
    <location>
        <begin position="117"/>
        <end position="142"/>
    </location>
</feature>
<comment type="caution">
    <text evidence="2">The sequence shown here is derived from an EMBL/GenBank/DDBJ whole genome shotgun (WGS) entry which is preliminary data.</text>
</comment>
<accession>A0A6M0SC46</accession>
<sequence>MPILVAPGGQQPVFVPRGNVTDFLKKGYRVPVGVTTPPIASSKKVVAQAPPTSSEQQPLDLMTAELDQLVDLPGVGTARARRIQELASADNLSLDTLQTEIPEVTWVELYNAGQVTWPGGLEASDEQPADETEPSEDPENEE</sequence>